<organism evidence="2 3">
    <name type="scientific">Plasmodium vivax</name>
    <name type="common">malaria parasite P. vivax</name>
    <dbReference type="NCBI Taxonomy" id="5855"/>
    <lineage>
        <taxon>Eukaryota</taxon>
        <taxon>Sar</taxon>
        <taxon>Alveolata</taxon>
        <taxon>Apicomplexa</taxon>
        <taxon>Aconoidasida</taxon>
        <taxon>Haemosporida</taxon>
        <taxon>Plasmodiidae</taxon>
        <taxon>Plasmodium</taxon>
        <taxon>Plasmodium (Plasmodium)</taxon>
    </lineage>
</organism>
<dbReference type="AlphaFoldDB" id="A0A1G4E9R8"/>
<protein>
    <submittedName>
        <fullName evidence="2">Vir protein, putative</fullName>
    </submittedName>
</protein>
<evidence type="ECO:0000313" key="2">
    <source>
        <dbReference type="EMBL" id="SCA82185.1"/>
    </source>
</evidence>
<dbReference type="Proteomes" id="UP000305196">
    <property type="component" value="Unassembled WGS sequence"/>
</dbReference>
<sequence>MTNYLGNTQLSNLNTNFYYTSLNGGYDNCQHVEFYNAAKVKLKENHLNEEVSEQILKGLCYVYRKSFVKESVKYICNFLYYWLGDILSDKMSNKVVFLDVIRDLFNILENHKGKICTAPINYHINVENFKNIKLFFDYSEDYNNYIGQLNTHNPPCNEKYKNYLQKYVDTYNKFQRECQDKRTYYGYCDLFNKYFDKKNPTHLSKWTCKLDNNEPEAEKTYDETEEMETQRLPAYEMRGQATNSIGRLKGGREEGTEYPSPSNYLPHEDASVNNISSDSSDGTPSTITSKIYSRRKLNKQIIRKNNKDES</sequence>
<feature type="region of interest" description="Disordered" evidence="1">
    <location>
        <begin position="235"/>
        <end position="310"/>
    </location>
</feature>
<proteinExistence type="predicted"/>
<evidence type="ECO:0000256" key="1">
    <source>
        <dbReference type="SAM" id="MobiDB-lite"/>
    </source>
</evidence>
<dbReference type="Pfam" id="PF05795">
    <property type="entry name" value="Plasmodium_Vir"/>
    <property type="match status" value="1"/>
</dbReference>
<gene>
    <name evidence="2" type="ORF">PVC01_000121900</name>
</gene>
<feature type="compositionally biased region" description="Basic residues" evidence="1">
    <location>
        <begin position="292"/>
        <end position="304"/>
    </location>
</feature>
<dbReference type="EMBL" id="FLYI01000508">
    <property type="protein sequence ID" value="SCA82185.1"/>
    <property type="molecule type" value="Genomic_DNA"/>
</dbReference>
<dbReference type="VEuPathDB" id="PlasmoDB:PVPAM_000038200"/>
<feature type="compositionally biased region" description="Polar residues" evidence="1">
    <location>
        <begin position="271"/>
        <end position="291"/>
    </location>
</feature>
<evidence type="ECO:0000313" key="3">
    <source>
        <dbReference type="Proteomes" id="UP000305196"/>
    </source>
</evidence>
<dbReference type="InterPro" id="IPR008780">
    <property type="entry name" value="Plasmodium_Vir"/>
</dbReference>
<reference evidence="2 3" key="1">
    <citation type="submission" date="2016-07" db="EMBL/GenBank/DDBJ databases">
        <authorList>
            <consortium name="Pathogen Informatics"/>
        </authorList>
    </citation>
    <scope>NUCLEOTIDE SEQUENCE [LARGE SCALE GENOMIC DNA]</scope>
</reference>
<name>A0A1G4E9R8_PLAVI</name>
<accession>A0A1G4E9R8</accession>